<name>A0A9N8YPR6_9GLOM</name>
<feature type="domain" description="OB" evidence="10">
    <location>
        <begin position="234"/>
        <end position="317"/>
    </location>
</feature>
<dbReference type="AlphaFoldDB" id="A0A9N8YPR6"/>
<keyword evidence="5 9" id="KW-0863">Zinc-finger</keyword>
<reference evidence="14" key="1">
    <citation type="submission" date="2021-06" db="EMBL/GenBank/DDBJ databases">
        <authorList>
            <person name="Kallberg Y."/>
            <person name="Tangrot J."/>
            <person name="Rosling A."/>
        </authorList>
    </citation>
    <scope>NUCLEOTIDE SEQUENCE</scope>
    <source>
        <strain evidence="14">FL130A</strain>
    </source>
</reference>
<dbReference type="GO" id="GO:0007004">
    <property type="term" value="P:telomere maintenance via telomerase"/>
    <property type="evidence" value="ECO:0007669"/>
    <property type="project" value="UniProtKB-ARBA"/>
</dbReference>
<evidence type="ECO:0000256" key="6">
    <source>
        <dbReference type="ARBA" id="ARBA00022833"/>
    </source>
</evidence>
<gene>
    <name evidence="14" type="ORF">ALEPTO_LOCUS558</name>
</gene>
<dbReference type="EMBL" id="CAJVPS010000039">
    <property type="protein sequence ID" value="CAG8444238.1"/>
    <property type="molecule type" value="Genomic_DNA"/>
</dbReference>
<protein>
    <recommendedName>
        <fullName evidence="9">Replication protein A subunit</fullName>
    </recommendedName>
</protein>
<evidence type="ECO:0000259" key="11">
    <source>
        <dbReference type="Pfam" id="PF04057"/>
    </source>
</evidence>
<dbReference type="InterPro" id="IPR004591">
    <property type="entry name" value="Rfa1"/>
</dbReference>
<dbReference type="GO" id="GO:0005662">
    <property type="term" value="C:DNA replication factor A complex"/>
    <property type="evidence" value="ECO:0007669"/>
    <property type="project" value="UniProtKB-ARBA"/>
</dbReference>
<feature type="domain" description="Replication factor A C-terminal" evidence="12">
    <location>
        <begin position="496"/>
        <end position="638"/>
    </location>
</feature>
<dbReference type="NCBIfam" id="TIGR00617">
    <property type="entry name" value="rpa1"/>
    <property type="match status" value="1"/>
</dbReference>
<dbReference type="Proteomes" id="UP000789508">
    <property type="component" value="Unassembled WGS sequence"/>
</dbReference>
<evidence type="ECO:0000256" key="9">
    <source>
        <dbReference type="RuleBase" id="RU364130"/>
    </source>
</evidence>
<dbReference type="InterPro" id="IPR004365">
    <property type="entry name" value="NA-bd_OB_tRNA"/>
</dbReference>
<evidence type="ECO:0000259" key="12">
    <source>
        <dbReference type="Pfam" id="PF08646"/>
    </source>
</evidence>
<dbReference type="FunFam" id="2.40.50.140:FF:000090">
    <property type="entry name" value="Replication protein A subunit"/>
    <property type="match status" value="1"/>
</dbReference>
<dbReference type="GO" id="GO:0008270">
    <property type="term" value="F:zinc ion binding"/>
    <property type="evidence" value="ECO:0007669"/>
    <property type="project" value="UniProtKB-KW"/>
</dbReference>
<dbReference type="PANTHER" id="PTHR47165">
    <property type="entry name" value="OS03G0429900 PROTEIN"/>
    <property type="match status" value="1"/>
</dbReference>
<comment type="similarity">
    <text evidence="2 9">Belongs to the replication factor A protein 1 family.</text>
</comment>
<evidence type="ECO:0000256" key="7">
    <source>
        <dbReference type="ARBA" id="ARBA00023125"/>
    </source>
</evidence>
<feature type="domain" description="Replication factor-A protein 1 N-terminal" evidence="11">
    <location>
        <begin position="5"/>
        <end position="107"/>
    </location>
</feature>
<evidence type="ECO:0000256" key="3">
    <source>
        <dbReference type="ARBA" id="ARBA00022705"/>
    </source>
</evidence>
<keyword evidence="6 9" id="KW-0862">Zinc</keyword>
<evidence type="ECO:0000259" key="10">
    <source>
        <dbReference type="Pfam" id="PF01336"/>
    </source>
</evidence>
<evidence type="ECO:0000313" key="14">
    <source>
        <dbReference type="EMBL" id="CAG8444238.1"/>
    </source>
</evidence>
<dbReference type="Pfam" id="PF04057">
    <property type="entry name" value="Rep-A_N"/>
    <property type="match status" value="1"/>
</dbReference>
<keyword evidence="8 9" id="KW-0539">Nucleus</keyword>
<comment type="function">
    <text evidence="9">As part of the replication protein A (RPA/RP-A), a single-stranded DNA-binding heterotrimeric complex, may play an essential role in DNA replication, recombination and repair. Binds and stabilizes single-stranded DNA intermediates, preventing complementary DNA reannealing and recruiting different proteins involved in DNA metabolism.</text>
</comment>
<dbReference type="GO" id="GO:0006281">
    <property type="term" value="P:DNA repair"/>
    <property type="evidence" value="ECO:0007669"/>
    <property type="project" value="InterPro"/>
</dbReference>
<dbReference type="InterPro" id="IPR031657">
    <property type="entry name" value="REPA_OB_2"/>
</dbReference>
<dbReference type="FunFam" id="2.40.50.140:FF:000064">
    <property type="entry name" value="Replication protein A subunit"/>
    <property type="match status" value="1"/>
</dbReference>
<dbReference type="PANTHER" id="PTHR47165:SF4">
    <property type="entry name" value="OS03G0429900 PROTEIN"/>
    <property type="match status" value="1"/>
</dbReference>
<dbReference type="Pfam" id="PF08646">
    <property type="entry name" value="Rep_fac-A_C"/>
    <property type="match status" value="1"/>
</dbReference>
<evidence type="ECO:0000256" key="8">
    <source>
        <dbReference type="ARBA" id="ARBA00023242"/>
    </source>
</evidence>
<keyword evidence="4 9" id="KW-0479">Metal-binding</keyword>
<sequence>MAFKLTRGGVTKLINDETSDPPHLQILNIRNVGPQSYDPYEYKGPPQKSIEVKLSDGDKVVSALIPVKKCHLGNWEALKQYSIIRIRDFRINKKFDEVLATMLVCEFDIVSTPDRQIGNPDMSNMLEQPPSREQIQQQLLQLRLQQQQLEQLLQQQSPIQNHQQQKQAPQNLSITTQSMHNNAQFANNITRPNPNTKNTSCPVLSPINSNPCHSNEHTLFSIVSLNPYQNKWSLKAKVIKKSEIKTYTNQRGEGKIFSFNIMDDSGEIKVVCFNDACEKFYNLIEEDHVYMISNAKVTTSRFKTSAICSDYEIHLEKTTSVILCQESWIPNIKYNFIKLNRLNEFNKDDMIDIIAIVLKDNGTLQVFSKKNQKYVTKRELVLVDETFTSVRLALWGKLAEEFQVEDNSVIAIKKARVGDFQGRNLSMYANSHFQINPDIDEAKTLFRWFISHGNDENFQPLSNATGISISFENLSRKTISQVINDPALGRNDKADYFSVVGTIAFVYEKSPWYYTACPNCKKKVIDNEDDSWFCSKCEETIEQPDYRYLFTVGVLDYSGLIWVSAFHDTALKLLGIEASELLQMERNEYNKFEATFKSMRFKSFVFSCRAKSEYYQNNEKIKYTLVEVQPLNYVEEGYNLIRQINKFNN</sequence>
<evidence type="ECO:0000256" key="5">
    <source>
        <dbReference type="ARBA" id="ARBA00022771"/>
    </source>
</evidence>
<dbReference type="InterPro" id="IPR047192">
    <property type="entry name" value="Euk_RPA1_DBD_C"/>
</dbReference>
<dbReference type="Pfam" id="PF16900">
    <property type="entry name" value="REPA_OB_2"/>
    <property type="match status" value="1"/>
</dbReference>
<evidence type="ECO:0000313" key="15">
    <source>
        <dbReference type="Proteomes" id="UP000789508"/>
    </source>
</evidence>
<dbReference type="OrthoDB" id="1751331at2759"/>
<dbReference type="FunFam" id="2.40.50.140:FF:000041">
    <property type="entry name" value="Replication protein A subunit"/>
    <property type="match status" value="1"/>
</dbReference>
<dbReference type="GO" id="GO:0000781">
    <property type="term" value="C:chromosome, telomeric region"/>
    <property type="evidence" value="ECO:0007669"/>
    <property type="project" value="UniProtKB-ARBA"/>
</dbReference>
<keyword evidence="3 9" id="KW-0235">DNA replication</keyword>
<keyword evidence="15" id="KW-1185">Reference proteome</keyword>
<dbReference type="SUPFAM" id="SSF50249">
    <property type="entry name" value="Nucleic acid-binding proteins"/>
    <property type="match status" value="4"/>
</dbReference>
<dbReference type="Pfam" id="PF01336">
    <property type="entry name" value="tRNA_anti-codon"/>
    <property type="match status" value="1"/>
</dbReference>
<dbReference type="GO" id="GO:0003677">
    <property type="term" value="F:DNA binding"/>
    <property type="evidence" value="ECO:0007669"/>
    <property type="project" value="UniProtKB-KW"/>
</dbReference>
<evidence type="ECO:0000259" key="13">
    <source>
        <dbReference type="Pfam" id="PF16900"/>
    </source>
</evidence>
<dbReference type="CDD" id="cd04475">
    <property type="entry name" value="RPA1_DBD_B"/>
    <property type="match status" value="1"/>
</dbReference>
<dbReference type="InterPro" id="IPR007199">
    <property type="entry name" value="Rep_factor-A_N"/>
</dbReference>
<feature type="domain" description="Replication protein A OB" evidence="13">
    <location>
        <begin position="339"/>
        <end position="436"/>
    </location>
</feature>
<dbReference type="InterPro" id="IPR012340">
    <property type="entry name" value="NA-bd_OB-fold"/>
</dbReference>
<keyword evidence="7 9" id="KW-0238">DNA-binding</keyword>
<evidence type="ECO:0000256" key="4">
    <source>
        <dbReference type="ARBA" id="ARBA00022723"/>
    </source>
</evidence>
<evidence type="ECO:0000256" key="2">
    <source>
        <dbReference type="ARBA" id="ARBA00005690"/>
    </source>
</evidence>
<evidence type="ECO:0000256" key="1">
    <source>
        <dbReference type="ARBA" id="ARBA00004123"/>
    </source>
</evidence>
<organism evidence="14 15">
    <name type="scientific">Ambispora leptoticha</name>
    <dbReference type="NCBI Taxonomy" id="144679"/>
    <lineage>
        <taxon>Eukaryota</taxon>
        <taxon>Fungi</taxon>
        <taxon>Fungi incertae sedis</taxon>
        <taxon>Mucoromycota</taxon>
        <taxon>Glomeromycotina</taxon>
        <taxon>Glomeromycetes</taxon>
        <taxon>Archaeosporales</taxon>
        <taxon>Ambisporaceae</taxon>
        <taxon>Ambispora</taxon>
    </lineage>
</organism>
<proteinExistence type="inferred from homology"/>
<accession>A0A9N8YPR6</accession>
<comment type="caution">
    <text evidence="14">The sequence shown here is derived from an EMBL/GenBank/DDBJ whole genome shotgun (WGS) entry which is preliminary data.</text>
</comment>
<dbReference type="GO" id="GO:0006260">
    <property type="term" value="P:DNA replication"/>
    <property type="evidence" value="ECO:0007669"/>
    <property type="project" value="UniProtKB-KW"/>
</dbReference>
<dbReference type="GO" id="GO:0006310">
    <property type="term" value="P:DNA recombination"/>
    <property type="evidence" value="ECO:0007669"/>
    <property type="project" value="InterPro"/>
</dbReference>
<dbReference type="CDD" id="cd04476">
    <property type="entry name" value="RPA1_DBD_C"/>
    <property type="match status" value="1"/>
</dbReference>
<comment type="subcellular location">
    <subcellularLocation>
        <location evidence="1 9">Nucleus</location>
    </subcellularLocation>
</comment>
<comment type="subunit">
    <text evidence="9">Component of the heterotrimeric canonical replication protein A complex (RPA).</text>
</comment>
<dbReference type="Gene3D" id="2.40.50.140">
    <property type="entry name" value="Nucleic acid-binding proteins"/>
    <property type="match status" value="4"/>
</dbReference>
<dbReference type="InterPro" id="IPR013955">
    <property type="entry name" value="Rep_factor-A_C"/>
</dbReference>
<dbReference type="CDD" id="cd04474">
    <property type="entry name" value="RPA1_DBD_A"/>
    <property type="match status" value="1"/>
</dbReference>